<keyword evidence="4" id="KW-1185">Reference proteome</keyword>
<gene>
    <name evidence="3" type="ORF">NX780_14925</name>
</gene>
<name>A0ABT2AN33_9BURK</name>
<accession>A0ABT2AN33</accession>
<dbReference type="Gene3D" id="3.30.70.100">
    <property type="match status" value="1"/>
</dbReference>
<reference evidence="3 4" key="1">
    <citation type="submission" date="2022-08" db="EMBL/GenBank/DDBJ databases">
        <title>Reclassification of Massilia species as members of the genera Telluria, Duganella, Pseudoduganella, Mokoshia gen. nov. and Zemynaea gen. nov. using orthogonal and non-orthogonal genome-based approaches.</title>
        <authorList>
            <person name="Bowman J.P."/>
        </authorList>
    </citation>
    <scope>NUCLEOTIDE SEQUENCE [LARGE SCALE GENOMIC DNA]</scope>
    <source>
        <strain evidence="3 4">JCM 31661</strain>
    </source>
</reference>
<sequence>MSISRRTTISLLAALPLAAHANPEKKDNPPMYGLIGKMRAQPGQREALIAILLEGTAAMPGCLSYVIAKDKLDADALWITEAWDSQASHKASLALPSVQAAIAKGRPLIAGFGERFETEPVGGQGLASPR</sequence>
<keyword evidence="3" id="KW-0503">Monooxygenase</keyword>
<dbReference type="SUPFAM" id="SSF54909">
    <property type="entry name" value="Dimeric alpha+beta barrel"/>
    <property type="match status" value="1"/>
</dbReference>
<comment type="caution">
    <text evidence="3">The sequence shown here is derived from an EMBL/GenBank/DDBJ whole genome shotgun (WGS) entry which is preliminary data.</text>
</comment>
<evidence type="ECO:0000313" key="3">
    <source>
        <dbReference type="EMBL" id="MCS0597641.1"/>
    </source>
</evidence>
<feature type="chain" id="PRO_5046979239" evidence="1">
    <location>
        <begin position="22"/>
        <end position="130"/>
    </location>
</feature>
<evidence type="ECO:0000256" key="1">
    <source>
        <dbReference type="SAM" id="SignalP"/>
    </source>
</evidence>
<evidence type="ECO:0000313" key="4">
    <source>
        <dbReference type="Proteomes" id="UP001206572"/>
    </source>
</evidence>
<feature type="signal peptide" evidence="1">
    <location>
        <begin position="1"/>
        <end position="21"/>
    </location>
</feature>
<dbReference type="EMBL" id="JANUHA010000010">
    <property type="protein sequence ID" value="MCS0597641.1"/>
    <property type="molecule type" value="Genomic_DNA"/>
</dbReference>
<dbReference type="PROSITE" id="PS51725">
    <property type="entry name" value="ABM"/>
    <property type="match status" value="1"/>
</dbReference>
<organism evidence="3 4">
    <name type="scientific">Massilia agri</name>
    <dbReference type="NCBI Taxonomy" id="1886785"/>
    <lineage>
        <taxon>Bacteria</taxon>
        <taxon>Pseudomonadati</taxon>
        <taxon>Pseudomonadota</taxon>
        <taxon>Betaproteobacteria</taxon>
        <taxon>Burkholderiales</taxon>
        <taxon>Oxalobacteraceae</taxon>
        <taxon>Telluria group</taxon>
        <taxon>Massilia</taxon>
    </lineage>
</organism>
<dbReference type="InterPro" id="IPR011008">
    <property type="entry name" value="Dimeric_a/b-barrel"/>
</dbReference>
<evidence type="ECO:0000259" key="2">
    <source>
        <dbReference type="PROSITE" id="PS51725"/>
    </source>
</evidence>
<keyword evidence="3" id="KW-0560">Oxidoreductase</keyword>
<dbReference type="Proteomes" id="UP001206572">
    <property type="component" value="Unassembled WGS sequence"/>
</dbReference>
<dbReference type="RefSeq" id="WP_258828665.1">
    <property type="nucleotide sequence ID" value="NZ_JANUHA010000010.1"/>
</dbReference>
<keyword evidence="1" id="KW-0732">Signal</keyword>
<feature type="domain" description="ABM" evidence="2">
    <location>
        <begin position="32"/>
        <end position="118"/>
    </location>
</feature>
<proteinExistence type="predicted"/>
<dbReference type="Pfam" id="PF03992">
    <property type="entry name" value="ABM"/>
    <property type="match status" value="1"/>
</dbReference>
<dbReference type="InterPro" id="IPR007138">
    <property type="entry name" value="ABM_dom"/>
</dbReference>
<dbReference type="GO" id="GO:0004497">
    <property type="term" value="F:monooxygenase activity"/>
    <property type="evidence" value="ECO:0007669"/>
    <property type="project" value="UniProtKB-KW"/>
</dbReference>
<protein>
    <submittedName>
        <fullName evidence="3">Antibiotic biosynthesis monooxygenase</fullName>
    </submittedName>
</protein>